<dbReference type="Proteomes" id="UP000694920">
    <property type="component" value="Unplaced"/>
</dbReference>
<evidence type="ECO:0000256" key="7">
    <source>
        <dbReference type="ARBA" id="ARBA00035192"/>
    </source>
</evidence>
<evidence type="ECO:0000256" key="9">
    <source>
        <dbReference type="SAM" id="MobiDB-lite"/>
    </source>
</evidence>
<protein>
    <recommendedName>
        <fullName evidence="7">Large ribosomal subunit protein mL40</fullName>
    </recommendedName>
    <alternativeName>
        <fullName evidence="8">39S ribosomal protein L40, mitochondrial</fullName>
    </alternativeName>
</protein>
<evidence type="ECO:0000313" key="11">
    <source>
        <dbReference type="RefSeq" id="XP_015587641.1"/>
    </source>
</evidence>
<comment type="similarity">
    <text evidence="2">Belongs to the mitochondrion-specific ribosomal protein mL40 family.</text>
</comment>
<accession>A0AAJ7BJL0</accession>
<keyword evidence="5" id="KW-0496">Mitochondrion</keyword>
<dbReference type="FunFam" id="6.10.250.3440:FF:000001">
    <property type="entry name" value="Mitochondrial ribosomal protein L40"/>
    <property type="match status" value="1"/>
</dbReference>
<dbReference type="GeneID" id="107264172"/>
<dbReference type="GO" id="GO:0005762">
    <property type="term" value="C:mitochondrial large ribosomal subunit"/>
    <property type="evidence" value="ECO:0007669"/>
    <property type="project" value="InterPro"/>
</dbReference>
<evidence type="ECO:0000256" key="3">
    <source>
        <dbReference type="ARBA" id="ARBA00022946"/>
    </source>
</evidence>
<dbReference type="AlphaFoldDB" id="A0AAJ7BJL0"/>
<evidence type="ECO:0000256" key="6">
    <source>
        <dbReference type="ARBA" id="ARBA00023274"/>
    </source>
</evidence>
<dbReference type="KEGG" id="ccin:107264172"/>
<dbReference type="RefSeq" id="XP_015587641.1">
    <property type="nucleotide sequence ID" value="XM_015732155.2"/>
</dbReference>
<dbReference type="Pfam" id="PF09812">
    <property type="entry name" value="MRP-L28"/>
    <property type="match status" value="1"/>
</dbReference>
<organism evidence="10 11">
    <name type="scientific">Cephus cinctus</name>
    <name type="common">Wheat stem sawfly</name>
    <dbReference type="NCBI Taxonomy" id="211228"/>
    <lineage>
        <taxon>Eukaryota</taxon>
        <taxon>Metazoa</taxon>
        <taxon>Ecdysozoa</taxon>
        <taxon>Arthropoda</taxon>
        <taxon>Hexapoda</taxon>
        <taxon>Insecta</taxon>
        <taxon>Pterygota</taxon>
        <taxon>Neoptera</taxon>
        <taxon>Endopterygota</taxon>
        <taxon>Hymenoptera</taxon>
        <taxon>Cephoidea</taxon>
        <taxon>Cephidae</taxon>
        <taxon>Cephus</taxon>
    </lineage>
</organism>
<name>A0AAJ7BJL0_CEPCN</name>
<keyword evidence="3" id="KW-0809">Transit peptide</keyword>
<evidence type="ECO:0000256" key="5">
    <source>
        <dbReference type="ARBA" id="ARBA00023128"/>
    </source>
</evidence>
<dbReference type="InterPro" id="IPR019192">
    <property type="entry name" value="Ribosomal_mL40"/>
</dbReference>
<dbReference type="PANTHER" id="PTHR13359">
    <property type="entry name" value="39S RIBOSOMAL PROTEIN L40, MITOCHONDRIAL"/>
    <property type="match status" value="1"/>
</dbReference>
<dbReference type="PANTHER" id="PTHR13359:SF2">
    <property type="entry name" value="LARGE RIBOSOMAL SUBUNIT PROTEIN ML40"/>
    <property type="match status" value="1"/>
</dbReference>
<comment type="subcellular location">
    <subcellularLocation>
        <location evidence="1">Mitochondrion</location>
    </subcellularLocation>
</comment>
<dbReference type="InterPro" id="IPR039145">
    <property type="entry name" value="Ribosomal_mL40_metazoa/plant"/>
</dbReference>
<dbReference type="Gene3D" id="6.10.250.3440">
    <property type="match status" value="1"/>
</dbReference>
<evidence type="ECO:0000313" key="10">
    <source>
        <dbReference type="Proteomes" id="UP000694920"/>
    </source>
</evidence>
<reference evidence="11" key="1">
    <citation type="submission" date="2025-08" db="UniProtKB">
        <authorList>
            <consortium name="RefSeq"/>
        </authorList>
    </citation>
    <scope>IDENTIFICATION</scope>
</reference>
<keyword evidence="6" id="KW-0687">Ribonucleoprotein</keyword>
<evidence type="ECO:0000256" key="1">
    <source>
        <dbReference type="ARBA" id="ARBA00004173"/>
    </source>
</evidence>
<keyword evidence="4 11" id="KW-0689">Ribosomal protein</keyword>
<dbReference type="CTD" id="64976"/>
<gene>
    <name evidence="11" type="primary">LOC107264172</name>
</gene>
<evidence type="ECO:0000256" key="2">
    <source>
        <dbReference type="ARBA" id="ARBA00009360"/>
    </source>
</evidence>
<evidence type="ECO:0000256" key="4">
    <source>
        <dbReference type="ARBA" id="ARBA00022980"/>
    </source>
</evidence>
<evidence type="ECO:0000256" key="8">
    <source>
        <dbReference type="ARBA" id="ARBA00083752"/>
    </source>
</evidence>
<proteinExistence type="inferred from homology"/>
<keyword evidence="10" id="KW-1185">Reference proteome</keyword>
<sequence length="204" mass="23889">MSCSGILTAFSRLTIYNRSNPIRNISTNTIPVFFRITDSLLAEPLKKKKKLDPAIVKQREERKKRKLEKLIKRLEKHAKQLKPVDEMEIPLKLIDERKIRLRQISPLSPEVIDERVLLQKEWAKYKLNQNLANIQKLDYIMYSQQRALDELKAVSEDLYNEAIQLDIRMLPHTTTGPVRTPPIENYDSPDGDYTDITRKFEGET</sequence>
<feature type="region of interest" description="Disordered" evidence="9">
    <location>
        <begin position="174"/>
        <end position="194"/>
    </location>
</feature>